<organism evidence="10 11">
    <name type="scientific">Candidatus Scybalenecus merdavium</name>
    <dbReference type="NCBI Taxonomy" id="2840939"/>
    <lineage>
        <taxon>Bacteria</taxon>
        <taxon>Bacillati</taxon>
        <taxon>Bacillota</taxon>
        <taxon>Clostridia</taxon>
        <taxon>Eubacteriales</taxon>
        <taxon>Oscillospiraceae</taxon>
        <taxon>Oscillospiraceae incertae sedis</taxon>
        <taxon>Candidatus Scybalenecus</taxon>
    </lineage>
</organism>
<dbReference type="PROSITE" id="PS00337">
    <property type="entry name" value="BETA_LACTAMASE_D"/>
    <property type="match status" value="1"/>
</dbReference>
<dbReference type="GO" id="GO:0005886">
    <property type="term" value="C:plasma membrane"/>
    <property type="evidence" value="ECO:0007669"/>
    <property type="project" value="TreeGrafter"/>
</dbReference>
<dbReference type="Gene3D" id="3.40.710.10">
    <property type="entry name" value="DD-peptidase/beta-lactamase superfamily"/>
    <property type="match status" value="1"/>
</dbReference>
<dbReference type="AlphaFoldDB" id="A0A9D1SNL4"/>
<dbReference type="GO" id="GO:0017001">
    <property type="term" value="P:antibiotic catabolic process"/>
    <property type="evidence" value="ECO:0007669"/>
    <property type="project" value="InterPro"/>
</dbReference>
<dbReference type="GO" id="GO:0008658">
    <property type="term" value="F:penicillin binding"/>
    <property type="evidence" value="ECO:0007669"/>
    <property type="project" value="InterPro"/>
</dbReference>
<evidence type="ECO:0000256" key="2">
    <source>
        <dbReference type="ARBA" id="ARBA00012865"/>
    </source>
</evidence>
<evidence type="ECO:0000259" key="9">
    <source>
        <dbReference type="Pfam" id="PF00905"/>
    </source>
</evidence>
<keyword evidence="5 7" id="KW-0046">Antibiotic resistance</keyword>
<sequence>MKMITKRGIFLWVIVICFLFGLGFLVYSFATEADEWVMQKYNHNIYSNGTFVGLKSIRDRNGAVLLTQENGERTYSDERDIRKATLHVLGDRNGFISSGIQSNLGADLTNYSLVNGVYDVVHSDGSIVNLTIDAEVSATALDAMDGRKGTVGVFNYKTGEIFCDVSSPTYDVDNIPDDIDSNSDYEGAYLNRLFNGLYTPGSTFKIVVTLCAVENIDDVLDRTWRCTGSYKPEGGGEIICNATHGRVDLARAFSQSCNATYAQIAIELGADKLTETVKSLGLTSGITINNIQTAAGKFDLTNVSTDQLGWAGIGQYTTQITPIGMMRVVGAIGNGGKAVEMTLISSVEEIGGNPLTDDPLPKEEQIIDPDVAETVKKLMRNNTKTNYGDWRYRGLNLCAKSGTAQVDDVTDHNTAWFAGFMDDDDNPYAFVVVIERGGSGSQNAGPVANTVLQALVKD</sequence>
<keyword evidence="8" id="KW-1133">Transmembrane helix</keyword>
<reference evidence="10" key="1">
    <citation type="submission" date="2020-10" db="EMBL/GenBank/DDBJ databases">
        <authorList>
            <person name="Gilroy R."/>
        </authorList>
    </citation>
    <scope>NUCLEOTIDE SEQUENCE</scope>
    <source>
        <strain evidence="10">CHK176-6737</strain>
    </source>
</reference>
<dbReference type="InterPro" id="IPR050515">
    <property type="entry name" value="Beta-lactam/transpept"/>
</dbReference>
<evidence type="ECO:0000256" key="5">
    <source>
        <dbReference type="ARBA" id="ARBA00023251"/>
    </source>
</evidence>
<feature type="modified residue" description="N6-carboxylysine" evidence="6">
    <location>
        <position position="205"/>
    </location>
</feature>
<dbReference type="SUPFAM" id="SSF56601">
    <property type="entry name" value="beta-lactamase/transpeptidase-like"/>
    <property type="match status" value="1"/>
</dbReference>
<comment type="catalytic activity">
    <reaction evidence="7">
        <text>a beta-lactam + H2O = a substituted beta-amino acid</text>
        <dbReference type="Rhea" id="RHEA:20401"/>
        <dbReference type="ChEBI" id="CHEBI:15377"/>
        <dbReference type="ChEBI" id="CHEBI:35627"/>
        <dbReference type="ChEBI" id="CHEBI:140347"/>
        <dbReference type="EC" id="3.5.2.6"/>
    </reaction>
</comment>
<gene>
    <name evidence="10" type="ORF">IAD23_01800</name>
</gene>
<dbReference type="Proteomes" id="UP000824125">
    <property type="component" value="Unassembled WGS sequence"/>
</dbReference>
<feature type="domain" description="Penicillin-binding protein transpeptidase" evidence="9">
    <location>
        <begin position="149"/>
        <end position="452"/>
    </location>
</feature>
<evidence type="ECO:0000256" key="1">
    <source>
        <dbReference type="ARBA" id="ARBA00007898"/>
    </source>
</evidence>
<dbReference type="GO" id="GO:0008800">
    <property type="term" value="F:beta-lactamase activity"/>
    <property type="evidence" value="ECO:0007669"/>
    <property type="project" value="UniProtKB-UniRule"/>
</dbReference>
<evidence type="ECO:0000256" key="8">
    <source>
        <dbReference type="SAM" id="Phobius"/>
    </source>
</evidence>
<evidence type="ECO:0000313" key="11">
    <source>
        <dbReference type="Proteomes" id="UP000824125"/>
    </source>
</evidence>
<dbReference type="GO" id="GO:0046677">
    <property type="term" value="P:response to antibiotic"/>
    <property type="evidence" value="ECO:0007669"/>
    <property type="project" value="UniProtKB-UniRule"/>
</dbReference>
<comment type="caution">
    <text evidence="10">The sequence shown here is derived from an EMBL/GenBank/DDBJ whole genome shotgun (WGS) entry which is preliminary data.</text>
</comment>
<dbReference type="EMBL" id="DVNM01000009">
    <property type="protein sequence ID" value="HIU68676.1"/>
    <property type="molecule type" value="Genomic_DNA"/>
</dbReference>
<keyword evidence="3" id="KW-0732">Signal</keyword>
<dbReference type="Pfam" id="PF00905">
    <property type="entry name" value="Transpeptidase"/>
    <property type="match status" value="1"/>
</dbReference>
<dbReference type="PANTHER" id="PTHR30627:SF24">
    <property type="entry name" value="PENICILLIN-BINDING PROTEIN 4B"/>
    <property type="match status" value="1"/>
</dbReference>
<protein>
    <recommendedName>
        <fullName evidence="2 7">Beta-lactamase</fullName>
        <ecNumber evidence="2 7">3.5.2.6</ecNumber>
    </recommendedName>
</protein>
<dbReference type="InterPro" id="IPR001460">
    <property type="entry name" value="PCN-bd_Tpept"/>
</dbReference>
<keyword evidence="4 7" id="KW-0378">Hydrolase</keyword>
<evidence type="ECO:0000256" key="4">
    <source>
        <dbReference type="ARBA" id="ARBA00022801"/>
    </source>
</evidence>
<proteinExistence type="inferred from homology"/>
<keyword evidence="8" id="KW-0812">Transmembrane</keyword>
<dbReference type="EC" id="3.5.2.6" evidence="2 7"/>
<feature type="active site" description="Acyl-ester intermediate" evidence="6">
    <location>
        <position position="202"/>
    </location>
</feature>
<evidence type="ECO:0000256" key="6">
    <source>
        <dbReference type="PIRSR" id="PIRSR602137-50"/>
    </source>
</evidence>
<reference evidence="10" key="2">
    <citation type="journal article" date="2021" name="PeerJ">
        <title>Extensive microbial diversity within the chicken gut microbiome revealed by metagenomics and culture.</title>
        <authorList>
            <person name="Gilroy R."/>
            <person name="Ravi A."/>
            <person name="Getino M."/>
            <person name="Pursley I."/>
            <person name="Horton D.L."/>
            <person name="Alikhan N.F."/>
            <person name="Baker D."/>
            <person name="Gharbi K."/>
            <person name="Hall N."/>
            <person name="Watson M."/>
            <person name="Adriaenssens E.M."/>
            <person name="Foster-Nyarko E."/>
            <person name="Jarju S."/>
            <person name="Secka A."/>
            <person name="Antonio M."/>
            <person name="Oren A."/>
            <person name="Chaudhuri R.R."/>
            <person name="La Ragione R."/>
            <person name="Hildebrand F."/>
            <person name="Pallen M.J."/>
        </authorList>
    </citation>
    <scope>NUCLEOTIDE SEQUENCE</scope>
    <source>
        <strain evidence="10">CHK176-6737</strain>
    </source>
</reference>
<dbReference type="GO" id="GO:0071972">
    <property type="term" value="F:peptidoglycan L,D-transpeptidase activity"/>
    <property type="evidence" value="ECO:0007669"/>
    <property type="project" value="TreeGrafter"/>
</dbReference>
<keyword evidence="8" id="KW-0472">Membrane</keyword>
<name>A0A9D1SNL4_9FIRM</name>
<dbReference type="PANTHER" id="PTHR30627">
    <property type="entry name" value="PEPTIDOGLYCAN D,D-TRANSPEPTIDASE"/>
    <property type="match status" value="1"/>
</dbReference>
<evidence type="ECO:0000256" key="7">
    <source>
        <dbReference type="RuleBase" id="RU361140"/>
    </source>
</evidence>
<evidence type="ECO:0000313" key="10">
    <source>
        <dbReference type="EMBL" id="HIU68676.1"/>
    </source>
</evidence>
<comment type="similarity">
    <text evidence="1 7">Belongs to the class-D beta-lactamase family.</text>
</comment>
<dbReference type="InterPro" id="IPR012338">
    <property type="entry name" value="Beta-lactam/transpept-like"/>
</dbReference>
<dbReference type="GO" id="GO:0071555">
    <property type="term" value="P:cell wall organization"/>
    <property type="evidence" value="ECO:0007669"/>
    <property type="project" value="TreeGrafter"/>
</dbReference>
<accession>A0A9D1SNL4</accession>
<feature type="transmembrane region" description="Helical" evidence="8">
    <location>
        <begin position="9"/>
        <end position="30"/>
    </location>
</feature>
<evidence type="ECO:0000256" key="3">
    <source>
        <dbReference type="ARBA" id="ARBA00022729"/>
    </source>
</evidence>
<dbReference type="InterPro" id="IPR002137">
    <property type="entry name" value="Beta-lactam_class-D_AS"/>
</dbReference>
<dbReference type="Gene3D" id="3.90.1310.10">
    <property type="entry name" value="Penicillin-binding protein 2a (Domain 2)"/>
    <property type="match status" value="1"/>
</dbReference>